<dbReference type="InterPro" id="IPR003615">
    <property type="entry name" value="HNH_nuc"/>
</dbReference>
<comment type="caution">
    <text evidence="2">The sequence shown here is derived from an EMBL/GenBank/DDBJ whole genome shotgun (WGS) entry which is preliminary data.</text>
</comment>
<dbReference type="GO" id="GO:0004519">
    <property type="term" value="F:endonuclease activity"/>
    <property type="evidence" value="ECO:0007669"/>
    <property type="project" value="InterPro"/>
</dbReference>
<keyword evidence="3" id="KW-1185">Reference proteome</keyword>
<dbReference type="OrthoDB" id="9802901at2"/>
<protein>
    <recommendedName>
        <fullName evidence="1">HNH domain-containing protein</fullName>
    </recommendedName>
</protein>
<dbReference type="GeneID" id="90607572"/>
<dbReference type="InterPro" id="IPR002711">
    <property type="entry name" value="HNH"/>
</dbReference>
<dbReference type="Proteomes" id="UP000225740">
    <property type="component" value="Unassembled WGS sequence"/>
</dbReference>
<sequence length="156" mass="17517">MTTVPQARRAIKSSLKRILDPKPTDAEIDRLWGYFNSACAYCGIKIDRKSRTGHNDHLVAESEGGVNGLSNLILSCNICNGDEKLASDWSEFLEQKCGGKTQLFDERRQKILNWIELSGGRTRITPQDQALVDEAFNQINAVLTARVEELRSHRDA</sequence>
<accession>A0A2G1WCC7</accession>
<feature type="domain" description="HNH" evidence="1">
    <location>
        <begin position="39"/>
        <end position="82"/>
    </location>
</feature>
<dbReference type="RefSeq" id="WP_099259584.1">
    <property type="nucleotide sequence ID" value="NZ_NIZW01000002.1"/>
</dbReference>
<evidence type="ECO:0000259" key="1">
    <source>
        <dbReference type="Pfam" id="PF01844"/>
    </source>
</evidence>
<dbReference type="GO" id="GO:0008270">
    <property type="term" value="F:zinc ion binding"/>
    <property type="evidence" value="ECO:0007669"/>
    <property type="project" value="InterPro"/>
</dbReference>
<dbReference type="Pfam" id="PF01844">
    <property type="entry name" value="HNH"/>
    <property type="match status" value="1"/>
</dbReference>
<dbReference type="GO" id="GO:0003676">
    <property type="term" value="F:nucleic acid binding"/>
    <property type="evidence" value="ECO:0007669"/>
    <property type="project" value="InterPro"/>
</dbReference>
<organism evidence="2 3">
    <name type="scientific">Rhodopirellula bahusiensis</name>
    <dbReference type="NCBI Taxonomy" id="2014065"/>
    <lineage>
        <taxon>Bacteria</taxon>
        <taxon>Pseudomonadati</taxon>
        <taxon>Planctomycetota</taxon>
        <taxon>Planctomycetia</taxon>
        <taxon>Pirellulales</taxon>
        <taxon>Pirellulaceae</taxon>
        <taxon>Rhodopirellula</taxon>
    </lineage>
</organism>
<evidence type="ECO:0000313" key="3">
    <source>
        <dbReference type="Proteomes" id="UP000225740"/>
    </source>
</evidence>
<dbReference type="AlphaFoldDB" id="A0A2G1WCC7"/>
<dbReference type="CDD" id="cd00085">
    <property type="entry name" value="HNHc"/>
    <property type="match status" value="1"/>
</dbReference>
<gene>
    <name evidence="2" type="ORF">CEE69_04885</name>
</gene>
<reference evidence="2 3" key="1">
    <citation type="submission" date="2017-06" db="EMBL/GenBank/DDBJ databases">
        <title>Description of Rhodopirellula bahusiensis sp. nov.</title>
        <authorList>
            <person name="Kizina J."/>
            <person name="Harder J."/>
        </authorList>
    </citation>
    <scope>NUCLEOTIDE SEQUENCE [LARGE SCALE GENOMIC DNA]</scope>
    <source>
        <strain evidence="2 3">SWK21</strain>
    </source>
</reference>
<evidence type="ECO:0000313" key="2">
    <source>
        <dbReference type="EMBL" id="PHQ36687.1"/>
    </source>
</evidence>
<dbReference type="EMBL" id="NIZW01000002">
    <property type="protein sequence ID" value="PHQ36687.1"/>
    <property type="molecule type" value="Genomic_DNA"/>
</dbReference>
<proteinExistence type="predicted"/>
<name>A0A2G1WCC7_9BACT</name>
<dbReference type="Gene3D" id="1.10.30.50">
    <property type="match status" value="1"/>
</dbReference>